<dbReference type="GO" id="GO:0005524">
    <property type="term" value="F:ATP binding"/>
    <property type="evidence" value="ECO:0007669"/>
    <property type="project" value="UniProtKB-UniRule"/>
</dbReference>
<dbReference type="GO" id="GO:0005737">
    <property type="term" value="C:cytoplasm"/>
    <property type="evidence" value="ECO:0007669"/>
    <property type="project" value="TreeGrafter"/>
</dbReference>
<evidence type="ECO:0000256" key="5">
    <source>
        <dbReference type="ARBA" id="ARBA00022741"/>
    </source>
</evidence>
<gene>
    <name evidence="13" type="ORF">PPACK8108_LOCUS3731</name>
</gene>
<dbReference type="Proteomes" id="UP001153365">
    <property type="component" value="Unassembled WGS sequence"/>
</dbReference>
<evidence type="ECO:0000256" key="11">
    <source>
        <dbReference type="SAM" id="MobiDB-lite"/>
    </source>
</evidence>
<evidence type="ECO:0000256" key="6">
    <source>
        <dbReference type="ARBA" id="ARBA00022777"/>
    </source>
</evidence>
<accession>A0AAV0ALU2</accession>
<dbReference type="Pfam" id="PF00069">
    <property type="entry name" value="Pkinase"/>
    <property type="match status" value="1"/>
</dbReference>
<dbReference type="CDD" id="cd06609">
    <property type="entry name" value="STKc_MST3_like"/>
    <property type="match status" value="1"/>
</dbReference>
<feature type="region of interest" description="Disordered" evidence="11">
    <location>
        <begin position="619"/>
        <end position="649"/>
    </location>
</feature>
<name>A0AAV0ALU2_PHAPC</name>
<organism evidence="13 14">
    <name type="scientific">Phakopsora pachyrhizi</name>
    <name type="common">Asian soybean rust disease fungus</name>
    <dbReference type="NCBI Taxonomy" id="170000"/>
    <lineage>
        <taxon>Eukaryota</taxon>
        <taxon>Fungi</taxon>
        <taxon>Dikarya</taxon>
        <taxon>Basidiomycota</taxon>
        <taxon>Pucciniomycotina</taxon>
        <taxon>Pucciniomycetes</taxon>
        <taxon>Pucciniales</taxon>
        <taxon>Phakopsoraceae</taxon>
        <taxon>Phakopsora</taxon>
    </lineage>
</organism>
<comment type="caution">
    <text evidence="13">The sequence shown here is derived from an EMBL/GenBank/DDBJ whole genome shotgun (WGS) entry which is preliminary data.</text>
</comment>
<feature type="binding site" evidence="10">
    <location>
        <position position="93"/>
    </location>
    <ligand>
        <name>ATP</name>
        <dbReference type="ChEBI" id="CHEBI:30616"/>
    </ligand>
</feature>
<feature type="region of interest" description="Disordered" evidence="11">
    <location>
        <begin position="398"/>
        <end position="431"/>
    </location>
</feature>
<evidence type="ECO:0000256" key="3">
    <source>
        <dbReference type="ARBA" id="ARBA00022527"/>
    </source>
</evidence>
<keyword evidence="6 13" id="KW-0418">Kinase</keyword>
<keyword evidence="5 10" id="KW-0547">Nucleotide-binding</keyword>
<dbReference type="InterPro" id="IPR000719">
    <property type="entry name" value="Prot_kinase_dom"/>
</dbReference>
<dbReference type="AlphaFoldDB" id="A0AAV0ALU2"/>
<comment type="catalytic activity">
    <reaction evidence="9">
        <text>L-seryl-[protein] + ATP = O-phospho-L-seryl-[protein] + ADP + H(+)</text>
        <dbReference type="Rhea" id="RHEA:17989"/>
        <dbReference type="Rhea" id="RHEA-COMP:9863"/>
        <dbReference type="Rhea" id="RHEA-COMP:11604"/>
        <dbReference type="ChEBI" id="CHEBI:15378"/>
        <dbReference type="ChEBI" id="CHEBI:29999"/>
        <dbReference type="ChEBI" id="CHEBI:30616"/>
        <dbReference type="ChEBI" id="CHEBI:83421"/>
        <dbReference type="ChEBI" id="CHEBI:456216"/>
        <dbReference type="EC" id="2.7.11.1"/>
    </reaction>
</comment>
<comment type="similarity">
    <text evidence="1">Belongs to the protein kinase superfamily. STE Ser/Thr protein kinase family. STE20 subfamily.</text>
</comment>
<dbReference type="SMART" id="SM00220">
    <property type="entry name" value="S_TKc"/>
    <property type="match status" value="1"/>
</dbReference>
<evidence type="ECO:0000313" key="14">
    <source>
        <dbReference type="Proteomes" id="UP001153365"/>
    </source>
</evidence>
<keyword evidence="4" id="KW-0808">Transferase</keyword>
<evidence type="ECO:0000256" key="4">
    <source>
        <dbReference type="ARBA" id="ARBA00022679"/>
    </source>
</evidence>
<dbReference type="EC" id="2.7.11.1" evidence="2"/>
<dbReference type="PROSITE" id="PS00107">
    <property type="entry name" value="PROTEIN_KINASE_ATP"/>
    <property type="match status" value="1"/>
</dbReference>
<evidence type="ECO:0000256" key="10">
    <source>
        <dbReference type="PROSITE-ProRule" id="PRU10141"/>
    </source>
</evidence>
<dbReference type="FunFam" id="1.10.510.10:FF:000499">
    <property type="entry name" value="Serine/threonine-protein kinase KIC1"/>
    <property type="match status" value="1"/>
</dbReference>
<proteinExistence type="inferred from homology"/>
<comment type="catalytic activity">
    <reaction evidence="8">
        <text>L-threonyl-[protein] + ATP = O-phospho-L-threonyl-[protein] + ADP + H(+)</text>
        <dbReference type="Rhea" id="RHEA:46608"/>
        <dbReference type="Rhea" id="RHEA-COMP:11060"/>
        <dbReference type="Rhea" id="RHEA-COMP:11605"/>
        <dbReference type="ChEBI" id="CHEBI:15378"/>
        <dbReference type="ChEBI" id="CHEBI:30013"/>
        <dbReference type="ChEBI" id="CHEBI:30616"/>
        <dbReference type="ChEBI" id="CHEBI:61977"/>
        <dbReference type="ChEBI" id="CHEBI:456216"/>
        <dbReference type="EC" id="2.7.11.1"/>
    </reaction>
</comment>
<keyword evidence="3" id="KW-0723">Serine/threonine-protein kinase</keyword>
<keyword evidence="7 10" id="KW-0067">ATP-binding</keyword>
<feature type="region of interest" description="Disordered" evidence="11">
    <location>
        <begin position="486"/>
        <end position="551"/>
    </location>
</feature>
<feature type="compositionally biased region" description="Acidic residues" evidence="11">
    <location>
        <begin position="510"/>
        <end position="527"/>
    </location>
</feature>
<keyword evidence="14" id="KW-1185">Reference proteome</keyword>
<feature type="region of interest" description="Disordered" evidence="11">
    <location>
        <begin position="349"/>
        <end position="379"/>
    </location>
</feature>
<evidence type="ECO:0000313" key="13">
    <source>
        <dbReference type="EMBL" id="CAH7669163.1"/>
    </source>
</evidence>
<feature type="compositionally biased region" description="Low complexity" evidence="11">
    <location>
        <begin position="403"/>
        <end position="426"/>
    </location>
</feature>
<protein>
    <recommendedName>
        <fullName evidence="2">non-specific serine/threonine protein kinase</fullName>
        <ecNumber evidence="2">2.7.11.1</ecNumber>
    </recommendedName>
</protein>
<dbReference type="PROSITE" id="PS50011">
    <property type="entry name" value="PROTEIN_KINASE_DOM"/>
    <property type="match status" value="1"/>
</dbReference>
<dbReference type="Gene3D" id="1.10.510.10">
    <property type="entry name" value="Transferase(Phosphotransferase) domain 1"/>
    <property type="match status" value="1"/>
</dbReference>
<evidence type="ECO:0000256" key="8">
    <source>
        <dbReference type="ARBA" id="ARBA00047899"/>
    </source>
</evidence>
<feature type="compositionally biased region" description="Low complexity" evidence="11">
    <location>
        <begin position="349"/>
        <end position="373"/>
    </location>
</feature>
<dbReference type="PANTHER" id="PTHR48012:SF10">
    <property type="entry name" value="FI20177P1"/>
    <property type="match status" value="1"/>
</dbReference>
<dbReference type="EMBL" id="CALTRL010000661">
    <property type="protein sequence ID" value="CAH7669163.1"/>
    <property type="molecule type" value="Genomic_DNA"/>
</dbReference>
<feature type="compositionally biased region" description="Polar residues" evidence="11">
    <location>
        <begin position="1"/>
        <end position="10"/>
    </location>
</feature>
<dbReference type="InterPro" id="IPR050629">
    <property type="entry name" value="STE20/SPS1-PAK"/>
</dbReference>
<feature type="compositionally biased region" description="Polar residues" evidence="11">
    <location>
        <begin position="32"/>
        <end position="51"/>
    </location>
</feature>
<feature type="compositionally biased region" description="Polar residues" evidence="11">
    <location>
        <begin position="619"/>
        <end position="634"/>
    </location>
</feature>
<feature type="compositionally biased region" description="Polar residues" evidence="11">
    <location>
        <begin position="489"/>
        <end position="502"/>
    </location>
</feature>
<evidence type="ECO:0000259" key="12">
    <source>
        <dbReference type="PROSITE" id="PS50011"/>
    </source>
</evidence>
<evidence type="ECO:0000256" key="7">
    <source>
        <dbReference type="ARBA" id="ARBA00022840"/>
    </source>
</evidence>
<dbReference type="InterPro" id="IPR011009">
    <property type="entry name" value="Kinase-like_dom_sf"/>
</dbReference>
<evidence type="ECO:0000256" key="1">
    <source>
        <dbReference type="ARBA" id="ARBA00008874"/>
    </source>
</evidence>
<dbReference type="InterPro" id="IPR017441">
    <property type="entry name" value="Protein_kinase_ATP_BS"/>
</dbReference>
<reference evidence="13" key="1">
    <citation type="submission" date="2022-06" db="EMBL/GenBank/DDBJ databases">
        <authorList>
            <consortium name="SYNGENTA / RWTH Aachen University"/>
        </authorList>
    </citation>
    <scope>NUCLEOTIDE SEQUENCE</scope>
</reference>
<feature type="region of interest" description="Disordered" evidence="11">
    <location>
        <begin position="1"/>
        <end position="55"/>
    </location>
</feature>
<evidence type="ECO:0000256" key="9">
    <source>
        <dbReference type="ARBA" id="ARBA00048679"/>
    </source>
</evidence>
<dbReference type="SUPFAM" id="SSF56112">
    <property type="entry name" value="Protein kinase-like (PK-like)"/>
    <property type="match status" value="1"/>
</dbReference>
<evidence type="ECO:0000256" key="2">
    <source>
        <dbReference type="ARBA" id="ARBA00012513"/>
    </source>
</evidence>
<dbReference type="PANTHER" id="PTHR48012">
    <property type="entry name" value="STERILE20-LIKE KINASE, ISOFORM B-RELATED"/>
    <property type="match status" value="1"/>
</dbReference>
<feature type="domain" description="Protein kinase" evidence="12">
    <location>
        <begin position="64"/>
        <end position="321"/>
    </location>
</feature>
<dbReference type="GO" id="GO:0004674">
    <property type="term" value="F:protein serine/threonine kinase activity"/>
    <property type="evidence" value="ECO:0007669"/>
    <property type="project" value="UniProtKB-KW"/>
</dbReference>
<sequence>MPAELLQQQPHPIKQGARQNSKITPSKKHENFTCQNHSNINHHQSSQCVDSTQRRQPEDLSRRYKLLDRLGHGNFGVVYKALDQVSGLIVAVKQIDLENSDEDISEIQKEISHLADCDSEHVVKYYGSFVKGYKLWIVMEYLSGGSCLDLLKPGPFPEHAIRTILTDLLRGLAYLHSQQKIHRDIKSANILVSSTGKVKLADFGVATQLSNNKSRRNTFVGTPFWMAPEVIKQSSYDSKADIWSLGITAIELARGKPPLSEYHPLRVLFLIPKAKSPSLDDFSEETSTKFSDDFKSFIDQCLLKDVLKRPSAEQLLNHPFVTNKKTSGNGGGHLNDQLKKSFSGLISNGQKLLGNSSNNNGSTTTGNSNFLGGHHSKGVKDRSSCVLELIERHRIWRSKKKASANSSKRSGSNTITSSKKNTSKGSATINSANTITKNRTLDGSESISSGWDYQETLTTEEVLDNIINGVDNQLVDDQIKKIELEHQESQQSTTNNKISFKGQQLRKEVEEEEEEEEEEGADEDELEEAQKAMSESPLRKTLGVPAGCDDDERSFNEANYSLSRSSLSGSPLVSNFISRKAFFGGEKGLQSDEEEEYDGLGKIKSNKVLDGLNIRLEPNLSSTLNGSKYKVQQNGDDDLSDSNGFSLPG</sequence>